<gene>
    <name evidence="1" type="ORF">VNO80_16588</name>
</gene>
<keyword evidence="2" id="KW-1185">Reference proteome</keyword>
<dbReference type="EMBL" id="JAYMYR010000006">
    <property type="protein sequence ID" value="KAK7357304.1"/>
    <property type="molecule type" value="Genomic_DNA"/>
</dbReference>
<evidence type="ECO:0000313" key="1">
    <source>
        <dbReference type="EMBL" id="KAK7357304.1"/>
    </source>
</evidence>
<accession>A0AAN9R437</accession>
<organism evidence="1 2">
    <name type="scientific">Phaseolus coccineus</name>
    <name type="common">Scarlet runner bean</name>
    <name type="synonym">Phaseolus multiflorus</name>
    <dbReference type="NCBI Taxonomy" id="3886"/>
    <lineage>
        <taxon>Eukaryota</taxon>
        <taxon>Viridiplantae</taxon>
        <taxon>Streptophyta</taxon>
        <taxon>Embryophyta</taxon>
        <taxon>Tracheophyta</taxon>
        <taxon>Spermatophyta</taxon>
        <taxon>Magnoliopsida</taxon>
        <taxon>eudicotyledons</taxon>
        <taxon>Gunneridae</taxon>
        <taxon>Pentapetalae</taxon>
        <taxon>rosids</taxon>
        <taxon>fabids</taxon>
        <taxon>Fabales</taxon>
        <taxon>Fabaceae</taxon>
        <taxon>Papilionoideae</taxon>
        <taxon>50 kb inversion clade</taxon>
        <taxon>NPAAA clade</taxon>
        <taxon>indigoferoid/millettioid clade</taxon>
        <taxon>Phaseoleae</taxon>
        <taxon>Phaseolus</taxon>
    </lineage>
</organism>
<dbReference type="AlphaFoldDB" id="A0AAN9R437"/>
<proteinExistence type="predicted"/>
<comment type="caution">
    <text evidence="1">The sequence shown here is derived from an EMBL/GenBank/DDBJ whole genome shotgun (WGS) entry which is preliminary data.</text>
</comment>
<name>A0AAN9R437_PHACN</name>
<evidence type="ECO:0000313" key="2">
    <source>
        <dbReference type="Proteomes" id="UP001374584"/>
    </source>
</evidence>
<reference evidence="1 2" key="1">
    <citation type="submission" date="2024-01" db="EMBL/GenBank/DDBJ databases">
        <title>The genomes of 5 underutilized Papilionoideae crops provide insights into root nodulation and disease resistanc.</title>
        <authorList>
            <person name="Jiang F."/>
        </authorList>
    </citation>
    <scope>NUCLEOTIDE SEQUENCE [LARGE SCALE GENOMIC DNA]</scope>
    <source>
        <strain evidence="1">JINMINGXINNONG_FW02</strain>
        <tissue evidence="1">Leaves</tissue>
    </source>
</reference>
<dbReference type="Proteomes" id="UP001374584">
    <property type="component" value="Unassembled WGS sequence"/>
</dbReference>
<protein>
    <submittedName>
        <fullName evidence="1">Uncharacterized protein</fullName>
    </submittedName>
</protein>
<sequence length="104" mass="11996">MLLNSPIYGKVELFFSRWKKIAQELDAFILTFSHSLHENFQSIFPHQSSTLSSYSVIRKRITQKKNTLLATENLCFLVRSQSLSVHENFSFIGILLGEKLLLCC</sequence>